<keyword evidence="3" id="KW-1185">Reference proteome</keyword>
<comment type="caution">
    <text evidence="2">The sequence shown here is derived from an EMBL/GenBank/DDBJ whole genome shotgun (WGS) entry which is preliminary data.</text>
</comment>
<sequence length="72" mass="8390">MNNDIAASLDENNRKIQALAENYARALEELKQFVVVNGHLKNKEAIKQFDHLENLAEACQREWYDFCINNSH</sequence>
<evidence type="ECO:0008006" key="4">
    <source>
        <dbReference type="Google" id="ProtNLM"/>
    </source>
</evidence>
<evidence type="ECO:0000313" key="3">
    <source>
        <dbReference type="Proteomes" id="UP000620025"/>
    </source>
</evidence>
<proteinExistence type="predicted"/>
<evidence type="ECO:0000256" key="1">
    <source>
        <dbReference type="SAM" id="Coils"/>
    </source>
</evidence>
<evidence type="ECO:0000313" key="2">
    <source>
        <dbReference type="EMBL" id="MBD8770131.1"/>
    </source>
</evidence>
<keyword evidence="1" id="KW-0175">Coiled coil</keyword>
<dbReference type="RefSeq" id="WP_192067667.1">
    <property type="nucleotide sequence ID" value="NZ_JACYWY010000003.1"/>
</dbReference>
<dbReference type="Proteomes" id="UP000620025">
    <property type="component" value="Unassembled WGS sequence"/>
</dbReference>
<protein>
    <recommendedName>
        <fullName evidence="4">Rop-like</fullName>
    </recommendedName>
</protein>
<organism evidence="2 3">
    <name type="scientific">Pseudomonas coleopterorum</name>
    <dbReference type="NCBI Taxonomy" id="1605838"/>
    <lineage>
        <taxon>Bacteria</taxon>
        <taxon>Pseudomonadati</taxon>
        <taxon>Pseudomonadota</taxon>
        <taxon>Gammaproteobacteria</taxon>
        <taxon>Pseudomonadales</taxon>
        <taxon>Pseudomonadaceae</taxon>
        <taxon>Pseudomonas</taxon>
    </lineage>
</organism>
<reference evidence="2 3" key="1">
    <citation type="journal article" date="2020" name="FEMS Microbiol. Ecol.">
        <title>Temporal dynamics of bacterial communities during seed development and maturation.</title>
        <authorList>
            <person name="Chesneau G."/>
            <person name="Torres-Cortes G."/>
            <person name="Briand M."/>
            <person name="Darrasse A."/>
            <person name="Preveaux A."/>
            <person name="Marais C."/>
            <person name="Jacques M.A."/>
            <person name="Shade A."/>
            <person name="Barret M."/>
        </authorList>
    </citation>
    <scope>NUCLEOTIDE SEQUENCE [LARGE SCALE GENOMIC DNA]</scope>
    <source>
        <strain evidence="2 3">CFBP13599</strain>
    </source>
</reference>
<accession>A0ABR9BYF5</accession>
<name>A0ABR9BYF5_9PSED</name>
<gene>
    <name evidence="2" type="ORF">IFT38_11345</name>
</gene>
<feature type="coiled-coil region" evidence="1">
    <location>
        <begin position="9"/>
        <end position="62"/>
    </location>
</feature>
<dbReference type="EMBL" id="JACYWZ010000004">
    <property type="protein sequence ID" value="MBD8770131.1"/>
    <property type="molecule type" value="Genomic_DNA"/>
</dbReference>